<dbReference type="PANTHER" id="PTHR11214:SF3">
    <property type="entry name" value="BETA-1,3-GALACTOSYLTRANSFERASE 6"/>
    <property type="match status" value="1"/>
</dbReference>
<keyword evidence="6 10" id="KW-0735">Signal-anchor</keyword>
<proteinExistence type="inferred from homology"/>
<evidence type="ECO:0000256" key="5">
    <source>
        <dbReference type="ARBA" id="ARBA00022692"/>
    </source>
</evidence>
<keyword evidence="11" id="KW-1185">Reference proteome</keyword>
<sequence>MRCKNIFNCDYYHNSKMIITLIVLKVFVISYILLKYTSEFPLFTFFHIHYKPAIKSNVLLKQDSGGLLLKQDYLQSNSSWHKRTDKFDHLDKNIIYANFKIQRVMNRKHFNIIAIVSSAPTRSDRRTAIRDTWWTQCNSSSRVSIKCVFLTDWKDPYSNLGKSLLSEADIYNDMYFQNLTGGHDFGKRFLYHMVWSMQNFDYDYFLRLDDDYFVCMERFLYEVPMPPRKLYHWGWVHCIENLVRPEESIILLSRDIVEIFLGQDPEKILCNRWADQMIGIWNNILNLPKFYHHDRRLHHDPPARDIDSFRTKKNICTEFIGVHGSYPIQMRTLWQHRGSSNYEKSSSLDNYSDFCWFDSIMNWENFGPDWRVEPKLCKTDPDWGGKFGSAYTGREGN</sequence>
<accession>A0ABM4CDJ7</accession>
<reference evidence="12" key="1">
    <citation type="submission" date="2025-08" db="UniProtKB">
        <authorList>
            <consortium name="RefSeq"/>
        </authorList>
    </citation>
    <scope>IDENTIFICATION</scope>
</reference>
<evidence type="ECO:0000256" key="8">
    <source>
        <dbReference type="ARBA" id="ARBA00023034"/>
    </source>
</evidence>
<keyword evidence="5 10" id="KW-0812">Transmembrane</keyword>
<dbReference type="Gene3D" id="3.90.550.50">
    <property type="match status" value="1"/>
</dbReference>
<gene>
    <name evidence="12" type="primary">LOC124817580</name>
</gene>
<evidence type="ECO:0000256" key="7">
    <source>
        <dbReference type="ARBA" id="ARBA00022989"/>
    </source>
</evidence>
<evidence type="ECO:0000256" key="1">
    <source>
        <dbReference type="ARBA" id="ARBA00004323"/>
    </source>
</evidence>
<evidence type="ECO:0000256" key="6">
    <source>
        <dbReference type="ARBA" id="ARBA00022968"/>
    </source>
</evidence>
<protein>
    <recommendedName>
        <fullName evidence="10">Hexosyltransferase</fullName>
        <ecNumber evidence="10">2.4.1.-</ecNumber>
    </recommendedName>
</protein>
<evidence type="ECO:0000256" key="9">
    <source>
        <dbReference type="ARBA" id="ARBA00023136"/>
    </source>
</evidence>
<dbReference type="Pfam" id="PF01762">
    <property type="entry name" value="Galactosyl_T"/>
    <property type="match status" value="1"/>
</dbReference>
<dbReference type="InterPro" id="IPR002659">
    <property type="entry name" value="Glyco_trans_31"/>
</dbReference>
<dbReference type="GeneID" id="124817580"/>
<dbReference type="PANTHER" id="PTHR11214">
    <property type="entry name" value="BETA-1,3-N-ACETYLGLUCOSAMINYLTRANSFERASE"/>
    <property type="match status" value="1"/>
</dbReference>
<keyword evidence="4" id="KW-0808">Transferase</keyword>
<comment type="subcellular location">
    <subcellularLocation>
        <location evidence="1 10">Golgi apparatus membrane</location>
        <topology evidence="1 10">Single-pass type II membrane protein</topology>
    </subcellularLocation>
</comment>
<keyword evidence="3 10" id="KW-0328">Glycosyltransferase</keyword>
<evidence type="ECO:0000313" key="12">
    <source>
        <dbReference type="RefSeq" id="XP_065659766.1"/>
    </source>
</evidence>
<dbReference type="RefSeq" id="XP_065659766.1">
    <property type="nucleotide sequence ID" value="XM_065803694.1"/>
</dbReference>
<keyword evidence="8 10" id="KW-0333">Golgi apparatus</keyword>
<dbReference type="EC" id="2.4.1.-" evidence="10"/>
<evidence type="ECO:0000256" key="2">
    <source>
        <dbReference type="ARBA" id="ARBA00008661"/>
    </source>
</evidence>
<name>A0ABM4CDJ7_HYDVU</name>
<evidence type="ECO:0000313" key="11">
    <source>
        <dbReference type="Proteomes" id="UP001652625"/>
    </source>
</evidence>
<evidence type="ECO:0000256" key="3">
    <source>
        <dbReference type="ARBA" id="ARBA00022676"/>
    </source>
</evidence>
<feature type="transmembrane region" description="Helical" evidence="10">
    <location>
        <begin position="17"/>
        <end position="34"/>
    </location>
</feature>
<organism evidence="11 12">
    <name type="scientific">Hydra vulgaris</name>
    <name type="common">Hydra</name>
    <name type="synonym">Hydra attenuata</name>
    <dbReference type="NCBI Taxonomy" id="6087"/>
    <lineage>
        <taxon>Eukaryota</taxon>
        <taxon>Metazoa</taxon>
        <taxon>Cnidaria</taxon>
        <taxon>Hydrozoa</taxon>
        <taxon>Hydroidolina</taxon>
        <taxon>Anthoathecata</taxon>
        <taxon>Aplanulata</taxon>
        <taxon>Hydridae</taxon>
        <taxon>Hydra</taxon>
    </lineage>
</organism>
<evidence type="ECO:0000256" key="10">
    <source>
        <dbReference type="RuleBase" id="RU363063"/>
    </source>
</evidence>
<keyword evidence="9 10" id="KW-0472">Membrane</keyword>
<keyword evidence="7 10" id="KW-1133">Transmembrane helix</keyword>
<comment type="similarity">
    <text evidence="2 10">Belongs to the glycosyltransferase 31 family.</text>
</comment>
<dbReference type="Proteomes" id="UP001652625">
    <property type="component" value="Chromosome 08"/>
</dbReference>
<evidence type="ECO:0000256" key="4">
    <source>
        <dbReference type="ARBA" id="ARBA00022679"/>
    </source>
</evidence>